<dbReference type="AlphaFoldDB" id="A0AAN9FB75"/>
<dbReference type="InterPro" id="IPR035513">
    <property type="entry name" value="Invertase/methylesterase_inhib"/>
</dbReference>
<dbReference type="PANTHER" id="PTHR31890:SF9">
    <property type="entry name" value="PLANT INVERTASE_PECTIN METHYLESTERASE INHIBITOR SUPERFAMILY PROTEIN"/>
    <property type="match status" value="1"/>
</dbReference>
<dbReference type="Gene3D" id="1.20.140.40">
    <property type="entry name" value="Invertase/pectin methylesterase inhibitor family protein"/>
    <property type="match status" value="1"/>
</dbReference>
<feature type="chain" id="PRO_5043054433" description="Pectinesterase inhibitor domain-containing protein" evidence="1">
    <location>
        <begin position="22"/>
        <end position="177"/>
    </location>
</feature>
<name>A0AAN9FB75_CROPI</name>
<feature type="signal peptide" evidence="1">
    <location>
        <begin position="1"/>
        <end position="21"/>
    </location>
</feature>
<proteinExistence type="predicted"/>
<evidence type="ECO:0000313" key="2">
    <source>
        <dbReference type="EMBL" id="KAK7268548.1"/>
    </source>
</evidence>
<sequence>MNPSTILSILFSLTLIFISHAPLPASSLNLHQTVCSETSVEYNQKYDECVKALEVDPQIPSANTYVTLSKLIIEIAIKNSTGIQDYLKILRSSDPSPAINSCAIFDFTRIIQDFKSALAIVASSPQSASNEVSDAQSRWSQCGTSIQNEPKPHYELLPLIDHVLFFCQILYKSISHI</sequence>
<keyword evidence="1" id="KW-0732">Signal</keyword>
<protein>
    <recommendedName>
        <fullName evidence="4">Pectinesterase inhibitor domain-containing protein</fullName>
    </recommendedName>
</protein>
<dbReference type="EMBL" id="JAYWIO010000004">
    <property type="protein sequence ID" value="KAK7268548.1"/>
    <property type="molecule type" value="Genomic_DNA"/>
</dbReference>
<comment type="caution">
    <text evidence="2">The sequence shown here is derived from an EMBL/GenBank/DDBJ whole genome shotgun (WGS) entry which is preliminary data.</text>
</comment>
<evidence type="ECO:0000256" key="1">
    <source>
        <dbReference type="SAM" id="SignalP"/>
    </source>
</evidence>
<dbReference type="Proteomes" id="UP001372338">
    <property type="component" value="Unassembled WGS sequence"/>
</dbReference>
<reference evidence="2 3" key="1">
    <citation type="submission" date="2024-01" db="EMBL/GenBank/DDBJ databases">
        <title>The genomes of 5 underutilized Papilionoideae crops provide insights into root nodulation and disease resistanc.</title>
        <authorList>
            <person name="Yuan L."/>
        </authorList>
    </citation>
    <scope>NUCLEOTIDE SEQUENCE [LARGE SCALE GENOMIC DNA]</scope>
    <source>
        <strain evidence="2">ZHUSHIDOU_FW_LH</strain>
        <tissue evidence="2">Leaf</tissue>
    </source>
</reference>
<dbReference type="PANTHER" id="PTHR31890">
    <property type="entry name" value="PLANT INVERTASE/PECTIN METHYLESTERASE INHIBITOR SUPERFAMILY PROTEIN"/>
    <property type="match status" value="1"/>
</dbReference>
<evidence type="ECO:0008006" key="4">
    <source>
        <dbReference type="Google" id="ProtNLM"/>
    </source>
</evidence>
<keyword evidence="3" id="KW-1185">Reference proteome</keyword>
<dbReference type="SUPFAM" id="SSF101148">
    <property type="entry name" value="Plant invertase/pectin methylesterase inhibitor"/>
    <property type="match status" value="1"/>
</dbReference>
<evidence type="ECO:0000313" key="3">
    <source>
        <dbReference type="Proteomes" id="UP001372338"/>
    </source>
</evidence>
<accession>A0AAN9FB75</accession>
<gene>
    <name evidence="2" type="ORF">RIF29_21249</name>
</gene>
<organism evidence="2 3">
    <name type="scientific">Crotalaria pallida</name>
    <name type="common">Smooth rattlebox</name>
    <name type="synonym">Crotalaria striata</name>
    <dbReference type="NCBI Taxonomy" id="3830"/>
    <lineage>
        <taxon>Eukaryota</taxon>
        <taxon>Viridiplantae</taxon>
        <taxon>Streptophyta</taxon>
        <taxon>Embryophyta</taxon>
        <taxon>Tracheophyta</taxon>
        <taxon>Spermatophyta</taxon>
        <taxon>Magnoliopsida</taxon>
        <taxon>eudicotyledons</taxon>
        <taxon>Gunneridae</taxon>
        <taxon>Pentapetalae</taxon>
        <taxon>rosids</taxon>
        <taxon>fabids</taxon>
        <taxon>Fabales</taxon>
        <taxon>Fabaceae</taxon>
        <taxon>Papilionoideae</taxon>
        <taxon>50 kb inversion clade</taxon>
        <taxon>genistoids sensu lato</taxon>
        <taxon>core genistoids</taxon>
        <taxon>Crotalarieae</taxon>
        <taxon>Crotalaria</taxon>
    </lineage>
</organism>